<dbReference type="RefSeq" id="WP_156510172.1">
    <property type="nucleotide sequence ID" value="NZ_FTNK01000047.1"/>
</dbReference>
<evidence type="ECO:0000313" key="2">
    <source>
        <dbReference type="Proteomes" id="UP000186666"/>
    </source>
</evidence>
<protein>
    <submittedName>
        <fullName evidence="1">Uncharacterized protein</fullName>
    </submittedName>
</protein>
<dbReference type="EMBL" id="FTNK01000047">
    <property type="protein sequence ID" value="SIR72447.1"/>
    <property type="molecule type" value="Genomic_DNA"/>
</dbReference>
<sequence>MDAGGFPIKNGWILYSTSNKSHKLEIEANGSRVIINGEEDILKIRDKLNEMFPQKP</sequence>
<dbReference type="Proteomes" id="UP000186666">
    <property type="component" value="Unassembled WGS sequence"/>
</dbReference>
<organism evidence="1 2">
    <name type="scientific">Paenibacillus macquariensis</name>
    <dbReference type="NCBI Taxonomy" id="948756"/>
    <lineage>
        <taxon>Bacteria</taxon>
        <taxon>Bacillati</taxon>
        <taxon>Bacillota</taxon>
        <taxon>Bacilli</taxon>
        <taxon>Bacillales</taxon>
        <taxon>Paenibacillaceae</taxon>
        <taxon>Paenibacillus</taxon>
    </lineage>
</organism>
<accession>A0ABY1KIE8</accession>
<reference evidence="1 2" key="1">
    <citation type="submission" date="2017-01" db="EMBL/GenBank/DDBJ databases">
        <authorList>
            <person name="Varghese N."/>
            <person name="Submissions S."/>
        </authorList>
    </citation>
    <scope>NUCLEOTIDE SEQUENCE [LARGE SCALE GENOMIC DNA]</scope>
    <source>
        <strain evidence="1 2">ATCC 23464</strain>
    </source>
</reference>
<proteinExistence type="predicted"/>
<gene>
    <name evidence="1" type="ORF">SAMN05421578_1479</name>
</gene>
<keyword evidence="2" id="KW-1185">Reference proteome</keyword>
<name>A0ABY1KIE8_9BACL</name>
<evidence type="ECO:0000313" key="1">
    <source>
        <dbReference type="EMBL" id="SIR72447.1"/>
    </source>
</evidence>
<comment type="caution">
    <text evidence="1">The sequence shown here is derived from an EMBL/GenBank/DDBJ whole genome shotgun (WGS) entry which is preliminary data.</text>
</comment>